<feature type="compositionally biased region" description="Basic and acidic residues" evidence="1">
    <location>
        <begin position="32"/>
        <end position="42"/>
    </location>
</feature>
<comment type="caution">
    <text evidence="2">The sequence shown here is derived from an EMBL/GenBank/DDBJ whole genome shotgun (WGS) entry which is preliminary data.</text>
</comment>
<dbReference type="EMBL" id="MU855315">
    <property type="protein sequence ID" value="KAK3907043.1"/>
    <property type="molecule type" value="Genomic_DNA"/>
</dbReference>
<feature type="region of interest" description="Disordered" evidence="1">
    <location>
        <begin position="1081"/>
        <end position="1165"/>
    </location>
</feature>
<feature type="compositionally biased region" description="Polar residues" evidence="1">
    <location>
        <begin position="1"/>
        <end position="10"/>
    </location>
</feature>
<dbReference type="AlphaFoldDB" id="A0AAN6MW73"/>
<feature type="region of interest" description="Disordered" evidence="1">
    <location>
        <begin position="1"/>
        <end position="42"/>
    </location>
</feature>
<organism evidence="2 3">
    <name type="scientific">Staphylotrichum tortipilum</name>
    <dbReference type="NCBI Taxonomy" id="2831512"/>
    <lineage>
        <taxon>Eukaryota</taxon>
        <taxon>Fungi</taxon>
        <taxon>Dikarya</taxon>
        <taxon>Ascomycota</taxon>
        <taxon>Pezizomycotina</taxon>
        <taxon>Sordariomycetes</taxon>
        <taxon>Sordariomycetidae</taxon>
        <taxon>Sordariales</taxon>
        <taxon>Chaetomiaceae</taxon>
        <taxon>Staphylotrichum</taxon>
    </lineage>
</organism>
<evidence type="ECO:0000256" key="1">
    <source>
        <dbReference type="SAM" id="MobiDB-lite"/>
    </source>
</evidence>
<protein>
    <submittedName>
        <fullName evidence="2">Uncharacterized protein</fullName>
    </submittedName>
</protein>
<gene>
    <name evidence="2" type="ORF">C8A05DRAFT_29078</name>
</gene>
<keyword evidence="3" id="KW-1185">Reference proteome</keyword>
<proteinExistence type="predicted"/>
<dbReference type="Proteomes" id="UP001303889">
    <property type="component" value="Unassembled WGS sequence"/>
</dbReference>
<accession>A0AAN6MW73</accession>
<feature type="region of interest" description="Disordered" evidence="1">
    <location>
        <begin position="219"/>
        <end position="239"/>
    </location>
</feature>
<evidence type="ECO:0000313" key="2">
    <source>
        <dbReference type="EMBL" id="KAK3907043.1"/>
    </source>
</evidence>
<name>A0AAN6MW73_9PEZI</name>
<evidence type="ECO:0000313" key="3">
    <source>
        <dbReference type="Proteomes" id="UP001303889"/>
    </source>
</evidence>
<sequence length="1165" mass="131840">MAGESSSSRPRGQDSARPSRRFAPPETIVEESEQREPHEGKRVEIDGDFVQFLFDYAANAAECPPLFKAFLEGVVLKPGSGDLMLRVQAYFRNPQIKDYSLGPTFLRELEKYTAYDQLYHGTGPEGHLAPIPKRYQPRTPGSLSQLSSQELADIEPGAVPPDEVVTRLGVHDGEEPPTEPERSVHIPSFVHEAGEQPPRPADVIDRLSDLEDILPSMDIDPMDGEADQTGPDWETDSWYKGRRQPPLAVRLNTIINFLADEDVDRCIDWAAKFGEIVDYLEWLALVDERRQLDNAGLQTQAMFSDAVAKAKAHALFERHHSIPTTLEVARRQHSPPLRSTRLDGMRNGHGWLLQSRNTVPDRSDLLPQPIPPRLASPVNMMLVDRPTDGPIYQAFIDDERGWWQNPAGEDLEGAPLPQANLAEIETETFNSFLNHGEGEGESNPGWVRTDPATGQAILPDGVPLQPGDPESWARERGARRAGLQQLLRAFPTGLPVELDTRWRRPVLATPATALRRACEAADNPQWPLPTLDRDQLPEELETMPQTVAYHDRLAHIKVMREMARLRVENQHRHEQAVTGRQRRGWVAVPRNVVNGGPYVWRMADADDESVRDLLKQCCTTVDLLKAAYRREPRPLLEAVLEMLDRADWGEFAKHTVPGDVTLAGDEWARVGKRRMPKLIKVDDEQWLRFLAGECVNRANWARPFVPDAERDKNRLFLIFAVRMQKLLDDKNPEGLFSRHDAQVEVDSLLPVINAGKGSSNVTKYEFQPSEACRWLDKLKESGHVRFYLDPACYGVVKRPEAECFPEHRVLWPTAADTRERPSYHLGYVSDWRSVIQDGRTPDISEGSPIWNFFLSLAFRLGYTIYQLKLQERSAARAPRPSRQNLRTAIGEWEHASSLFEAATPEPTEEELAAIRTAIIDEASANETMLAPGRARRYFDAAGNRHTVLERDHHWDWASLPAQNRTRRRQFWSVDRWPLGAGQLSDAAERAVREDAHLDLAMTYDPVEAAGPIDERYTRPKLRPYREEKVIFREGPAVYPVGDTRLQREALQERMTEMVAIEMGLDTKLGSRFGILANLNPFSRPSSRAGAGKEPGSLPPADPRRVPRSWDPVAEAERREQERLEAERREQERIAAERRGREEQNAEGNGDDAREAQAEGGDEDDT</sequence>
<feature type="compositionally biased region" description="Basic and acidic residues" evidence="1">
    <location>
        <begin position="1114"/>
        <end position="1143"/>
    </location>
</feature>
<reference evidence="2" key="2">
    <citation type="submission" date="2023-05" db="EMBL/GenBank/DDBJ databases">
        <authorList>
            <consortium name="Lawrence Berkeley National Laboratory"/>
            <person name="Steindorff A."/>
            <person name="Hensen N."/>
            <person name="Bonometti L."/>
            <person name="Westerberg I."/>
            <person name="Brannstrom I.O."/>
            <person name="Guillou S."/>
            <person name="Cros-Aarteil S."/>
            <person name="Calhoun S."/>
            <person name="Haridas S."/>
            <person name="Kuo A."/>
            <person name="Mondo S."/>
            <person name="Pangilinan J."/>
            <person name="Riley R."/>
            <person name="Labutti K."/>
            <person name="Andreopoulos B."/>
            <person name="Lipzen A."/>
            <person name="Chen C."/>
            <person name="Yanf M."/>
            <person name="Daum C."/>
            <person name="Ng V."/>
            <person name="Clum A."/>
            <person name="Ohm R."/>
            <person name="Martin F."/>
            <person name="Silar P."/>
            <person name="Natvig D."/>
            <person name="Lalanne C."/>
            <person name="Gautier V."/>
            <person name="Ament-Velasquez S.L."/>
            <person name="Kruys A."/>
            <person name="Hutchinson M.I."/>
            <person name="Powell A.J."/>
            <person name="Barry K."/>
            <person name="Miller A.N."/>
            <person name="Grigoriev I.V."/>
            <person name="Debuchy R."/>
            <person name="Gladieux P."/>
            <person name="Thoren M.H."/>
            <person name="Johannesson H."/>
        </authorList>
    </citation>
    <scope>NUCLEOTIDE SEQUENCE</scope>
    <source>
        <strain evidence="2">CBS 103.79</strain>
    </source>
</reference>
<reference evidence="2" key="1">
    <citation type="journal article" date="2023" name="Mol. Phylogenet. Evol.">
        <title>Genome-scale phylogeny and comparative genomics of the fungal order Sordariales.</title>
        <authorList>
            <person name="Hensen N."/>
            <person name="Bonometti L."/>
            <person name="Westerberg I."/>
            <person name="Brannstrom I.O."/>
            <person name="Guillou S."/>
            <person name="Cros-Aarteil S."/>
            <person name="Calhoun S."/>
            <person name="Haridas S."/>
            <person name="Kuo A."/>
            <person name="Mondo S."/>
            <person name="Pangilinan J."/>
            <person name="Riley R."/>
            <person name="LaButti K."/>
            <person name="Andreopoulos B."/>
            <person name="Lipzen A."/>
            <person name="Chen C."/>
            <person name="Yan M."/>
            <person name="Daum C."/>
            <person name="Ng V."/>
            <person name="Clum A."/>
            <person name="Steindorff A."/>
            <person name="Ohm R.A."/>
            <person name="Martin F."/>
            <person name="Silar P."/>
            <person name="Natvig D.O."/>
            <person name="Lalanne C."/>
            <person name="Gautier V."/>
            <person name="Ament-Velasquez S.L."/>
            <person name="Kruys A."/>
            <person name="Hutchinson M.I."/>
            <person name="Powell A.J."/>
            <person name="Barry K."/>
            <person name="Miller A.N."/>
            <person name="Grigoriev I.V."/>
            <person name="Debuchy R."/>
            <person name="Gladieux P."/>
            <person name="Hiltunen Thoren M."/>
            <person name="Johannesson H."/>
        </authorList>
    </citation>
    <scope>NUCLEOTIDE SEQUENCE</scope>
    <source>
        <strain evidence="2">CBS 103.79</strain>
    </source>
</reference>